<protein>
    <recommendedName>
        <fullName evidence="4">Initiator Rep protein domain-containing protein</fullName>
    </recommendedName>
</protein>
<accession>A0A2S4JJE5</accession>
<dbReference type="Proteomes" id="UP000237350">
    <property type="component" value="Unassembled WGS sequence"/>
</dbReference>
<name>A0A2S4JJE5_9SPIO</name>
<dbReference type="Pfam" id="PF07112">
    <property type="entry name" value="DUF1368"/>
    <property type="match status" value="1"/>
</dbReference>
<evidence type="ECO:0008006" key="4">
    <source>
        <dbReference type="Google" id="ProtNLM"/>
    </source>
</evidence>
<feature type="compositionally biased region" description="Basic and acidic residues" evidence="1">
    <location>
        <begin position="385"/>
        <end position="409"/>
    </location>
</feature>
<feature type="region of interest" description="Disordered" evidence="1">
    <location>
        <begin position="301"/>
        <end position="329"/>
    </location>
</feature>
<reference evidence="3" key="1">
    <citation type="submission" date="2015-12" db="EMBL/GenBank/DDBJ databases">
        <authorList>
            <person name="Lodha T.D."/>
            <person name="Chintalapati S."/>
            <person name="Chintalapati V.R."/>
            <person name="Sravanthi T."/>
        </authorList>
    </citation>
    <scope>NUCLEOTIDE SEQUENCE [LARGE SCALE GENOMIC DNA]</scope>
    <source>
        <strain evidence="3">JC133</strain>
    </source>
</reference>
<sequence length="512" mass="60447">MAMAEQDSLQEEIERSVATEINFLRLPIFSTSKTTGERQTDRYDYSLHNDLFQIEVTHERNLTAYDRKMLLAIEYLYLKQNPTFESNIVVTTFKEIADVLNMSSSNTQKIYESLSKLRSVEIKTILKIRRDGKSYDVKSEFNLLYRITRIQADIRTGKTSRTNRVEIALNDWHVENFRNRYYRVVNMGLVAQLKSGIAVRLFDYLNYTVFYFDKKTQKYRQRMHTEIPYQTLVEYLHISPQRGIKNIRKQFATALQELRDKEVIQAWSFERRVQDVYIKLDLMRSINWREVTPETVEKFPLAQPEKPRGKKGVAPQKTAQRMKDHGLGEGQIRELLATYPEKMIREKLDQLEFLLRERPDKVKGPSRYLYQSVREDWQDDEFLKDQEKEKSQEEERKKSRQKQKERDLQDAYGSFRDQARRSFLEGLSREEREAFDQRIERRVREQAGTDREWMVGALRIAERERLLDEALDLPDFELWCSVAEGGSYGEGVKGCDASLMAINPTDSPSGLV</sequence>
<evidence type="ECO:0000313" key="2">
    <source>
        <dbReference type="EMBL" id="POQ99646.1"/>
    </source>
</evidence>
<keyword evidence="3" id="KW-1185">Reference proteome</keyword>
<feature type="region of interest" description="Disordered" evidence="1">
    <location>
        <begin position="385"/>
        <end position="411"/>
    </location>
</feature>
<dbReference type="EMBL" id="LPWH01000093">
    <property type="protein sequence ID" value="POQ99646.1"/>
    <property type="molecule type" value="Genomic_DNA"/>
</dbReference>
<proteinExistence type="predicted"/>
<comment type="caution">
    <text evidence="2">The sequence shown here is derived from an EMBL/GenBank/DDBJ whole genome shotgun (WGS) entry which is preliminary data.</text>
</comment>
<organism evidence="2 3">
    <name type="scientific">Alkalispirochaeta sphaeroplastigenens</name>
    <dbReference type="NCBI Taxonomy" id="1187066"/>
    <lineage>
        <taxon>Bacteria</taxon>
        <taxon>Pseudomonadati</taxon>
        <taxon>Spirochaetota</taxon>
        <taxon>Spirochaetia</taxon>
        <taxon>Spirochaetales</taxon>
        <taxon>Spirochaetaceae</taxon>
        <taxon>Alkalispirochaeta</taxon>
    </lineage>
</organism>
<gene>
    <name evidence="2" type="ORF">AU468_10065</name>
</gene>
<dbReference type="AlphaFoldDB" id="A0A2S4JJE5"/>
<dbReference type="InterPro" id="IPR010778">
    <property type="entry name" value="DUF1368"/>
</dbReference>
<evidence type="ECO:0000313" key="3">
    <source>
        <dbReference type="Proteomes" id="UP000237350"/>
    </source>
</evidence>
<evidence type="ECO:0000256" key="1">
    <source>
        <dbReference type="SAM" id="MobiDB-lite"/>
    </source>
</evidence>